<keyword evidence="2" id="KW-0812">Transmembrane</keyword>
<accession>A0A811Y4S4</accession>
<dbReference type="AlphaFoldDB" id="A0A811Y4S4"/>
<evidence type="ECO:0000313" key="3">
    <source>
        <dbReference type="EMBL" id="CAD7671222.1"/>
    </source>
</evidence>
<dbReference type="Proteomes" id="UP000645828">
    <property type="component" value="Unassembled WGS sequence"/>
</dbReference>
<gene>
    <name evidence="3" type="ORF">NYPRO_LOCUS4017</name>
</gene>
<protein>
    <submittedName>
        <fullName evidence="3">(raccoon dog) hypothetical protein</fullName>
    </submittedName>
</protein>
<feature type="region of interest" description="Disordered" evidence="1">
    <location>
        <begin position="33"/>
        <end position="59"/>
    </location>
</feature>
<keyword evidence="2" id="KW-0472">Membrane</keyword>
<evidence type="ECO:0000256" key="2">
    <source>
        <dbReference type="SAM" id="Phobius"/>
    </source>
</evidence>
<feature type="transmembrane region" description="Helical" evidence="2">
    <location>
        <begin position="12"/>
        <end position="29"/>
    </location>
</feature>
<evidence type="ECO:0000256" key="1">
    <source>
        <dbReference type="SAM" id="MobiDB-lite"/>
    </source>
</evidence>
<proteinExistence type="predicted"/>
<dbReference type="EMBL" id="CAJHUB010000661">
    <property type="protein sequence ID" value="CAD7671222.1"/>
    <property type="molecule type" value="Genomic_DNA"/>
</dbReference>
<evidence type="ECO:0000313" key="4">
    <source>
        <dbReference type="Proteomes" id="UP000645828"/>
    </source>
</evidence>
<sequence>MARNFLKMNTEYLNIILVCDMLATFYLFIHETHTHTERERERERERQREKRAPRREPDL</sequence>
<name>A0A811Y4S4_NYCPR</name>
<reference evidence="3" key="1">
    <citation type="submission" date="2020-12" db="EMBL/GenBank/DDBJ databases">
        <authorList>
            <consortium name="Molecular Ecology Group"/>
        </authorList>
    </citation>
    <scope>NUCLEOTIDE SEQUENCE</scope>
    <source>
        <strain evidence="3">TBG_1078</strain>
    </source>
</reference>
<comment type="caution">
    <text evidence="3">The sequence shown here is derived from an EMBL/GenBank/DDBJ whole genome shotgun (WGS) entry which is preliminary data.</text>
</comment>
<keyword evidence="2" id="KW-1133">Transmembrane helix</keyword>
<keyword evidence="4" id="KW-1185">Reference proteome</keyword>
<organism evidence="3 4">
    <name type="scientific">Nyctereutes procyonoides</name>
    <name type="common">Raccoon dog</name>
    <name type="synonym">Canis procyonoides</name>
    <dbReference type="NCBI Taxonomy" id="34880"/>
    <lineage>
        <taxon>Eukaryota</taxon>
        <taxon>Metazoa</taxon>
        <taxon>Chordata</taxon>
        <taxon>Craniata</taxon>
        <taxon>Vertebrata</taxon>
        <taxon>Euteleostomi</taxon>
        <taxon>Mammalia</taxon>
        <taxon>Eutheria</taxon>
        <taxon>Laurasiatheria</taxon>
        <taxon>Carnivora</taxon>
        <taxon>Caniformia</taxon>
        <taxon>Canidae</taxon>
        <taxon>Nyctereutes</taxon>
    </lineage>
</organism>